<feature type="region of interest" description="Disordered" evidence="1">
    <location>
        <begin position="140"/>
        <end position="196"/>
    </location>
</feature>
<comment type="caution">
    <text evidence="2">The sequence shown here is derived from an EMBL/GenBank/DDBJ whole genome shotgun (WGS) entry which is preliminary data.</text>
</comment>
<dbReference type="Proteomes" id="UP001189429">
    <property type="component" value="Unassembled WGS sequence"/>
</dbReference>
<organism evidence="2 3">
    <name type="scientific">Prorocentrum cordatum</name>
    <dbReference type="NCBI Taxonomy" id="2364126"/>
    <lineage>
        <taxon>Eukaryota</taxon>
        <taxon>Sar</taxon>
        <taxon>Alveolata</taxon>
        <taxon>Dinophyceae</taxon>
        <taxon>Prorocentrales</taxon>
        <taxon>Prorocentraceae</taxon>
        <taxon>Prorocentrum</taxon>
    </lineage>
</organism>
<evidence type="ECO:0000313" key="3">
    <source>
        <dbReference type="Proteomes" id="UP001189429"/>
    </source>
</evidence>
<keyword evidence="3" id="KW-1185">Reference proteome</keyword>
<sequence length="196" mass="20313">AARGCGRRLCSARAPRGQDSSRGLWIMRTAWGTYYYARCSINGVVVRTRATRSPAEAERLRRALIALQRVGAAAGEDERLLLDAAVAAADLGLVCRRAGRPPLGRQDHTVAGRGHHGGGAAAAQAAGPCGEARLARGARGVGAVDDGTPRGQAGRRPILRRGGVHRRLCRGRVPGKAPGEPAAARCAPGRTPLPGG</sequence>
<reference evidence="2" key="1">
    <citation type="submission" date="2023-10" db="EMBL/GenBank/DDBJ databases">
        <authorList>
            <person name="Chen Y."/>
            <person name="Shah S."/>
            <person name="Dougan E. K."/>
            <person name="Thang M."/>
            <person name="Chan C."/>
        </authorList>
    </citation>
    <scope>NUCLEOTIDE SEQUENCE [LARGE SCALE GENOMIC DNA]</scope>
</reference>
<proteinExistence type="predicted"/>
<feature type="non-terminal residue" evidence="2">
    <location>
        <position position="196"/>
    </location>
</feature>
<evidence type="ECO:0000313" key="2">
    <source>
        <dbReference type="EMBL" id="CAK0806133.1"/>
    </source>
</evidence>
<accession>A0ABN9QJA7</accession>
<gene>
    <name evidence="2" type="ORF">PCOR1329_LOCUS12478</name>
</gene>
<feature type="non-terminal residue" evidence="2">
    <location>
        <position position="1"/>
    </location>
</feature>
<feature type="region of interest" description="Disordered" evidence="1">
    <location>
        <begin position="102"/>
        <end position="124"/>
    </location>
</feature>
<feature type="compositionally biased region" description="Basic residues" evidence="1">
    <location>
        <begin position="157"/>
        <end position="170"/>
    </location>
</feature>
<name>A0ABN9QJA7_9DINO</name>
<evidence type="ECO:0000256" key="1">
    <source>
        <dbReference type="SAM" id="MobiDB-lite"/>
    </source>
</evidence>
<protein>
    <submittedName>
        <fullName evidence="2">Uncharacterized protein</fullName>
    </submittedName>
</protein>
<dbReference type="EMBL" id="CAUYUJ010003648">
    <property type="protein sequence ID" value="CAK0806133.1"/>
    <property type="molecule type" value="Genomic_DNA"/>
</dbReference>